<dbReference type="EMBL" id="JAINUG010000327">
    <property type="protein sequence ID" value="KAJ8378207.1"/>
    <property type="molecule type" value="Genomic_DNA"/>
</dbReference>
<reference evidence="2" key="1">
    <citation type="journal article" date="2023" name="Science">
        <title>Genome structures resolve the early diversification of teleost fishes.</title>
        <authorList>
            <person name="Parey E."/>
            <person name="Louis A."/>
            <person name="Montfort J."/>
            <person name="Bouchez O."/>
            <person name="Roques C."/>
            <person name="Iampietro C."/>
            <person name="Lluch J."/>
            <person name="Castinel A."/>
            <person name="Donnadieu C."/>
            <person name="Desvignes T."/>
            <person name="Floi Bucao C."/>
            <person name="Jouanno E."/>
            <person name="Wen M."/>
            <person name="Mejri S."/>
            <person name="Dirks R."/>
            <person name="Jansen H."/>
            <person name="Henkel C."/>
            <person name="Chen W.J."/>
            <person name="Zahm M."/>
            <person name="Cabau C."/>
            <person name="Klopp C."/>
            <person name="Thompson A.W."/>
            <person name="Robinson-Rechavi M."/>
            <person name="Braasch I."/>
            <person name="Lecointre G."/>
            <person name="Bobe J."/>
            <person name="Postlethwait J.H."/>
            <person name="Berthelot C."/>
            <person name="Roest Crollius H."/>
            <person name="Guiguen Y."/>
        </authorList>
    </citation>
    <scope>NUCLEOTIDE SEQUENCE</scope>
    <source>
        <strain evidence="2">NC1722</strain>
    </source>
</reference>
<evidence type="ECO:0000256" key="1">
    <source>
        <dbReference type="SAM" id="MobiDB-lite"/>
    </source>
</evidence>
<gene>
    <name evidence="2" type="ORF">AAFF_G00244950</name>
</gene>
<name>A0AAD7RDG2_9TELE</name>
<dbReference type="Proteomes" id="UP001221898">
    <property type="component" value="Unassembled WGS sequence"/>
</dbReference>
<proteinExistence type="predicted"/>
<keyword evidence="3" id="KW-1185">Reference proteome</keyword>
<sequence length="92" mass="9989">MVSGPELIPGVKSDPRAALLRPRLSLGSPMMHRGSEGERARGVLRVAGLPGGNLASPTCRHGDARTGTYVPPRDRFEIQPKHLDMRVHVKTD</sequence>
<evidence type="ECO:0000313" key="2">
    <source>
        <dbReference type="EMBL" id="KAJ8378207.1"/>
    </source>
</evidence>
<evidence type="ECO:0000313" key="3">
    <source>
        <dbReference type="Proteomes" id="UP001221898"/>
    </source>
</evidence>
<dbReference type="AlphaFoldDB" id="A0AAD7RDG2"/>
<feature type="region of interest" description="Disordered" evidence="1">
    <location>
        <begin position="48"/>
        <end position="72"/>
    </location>
</feature>
<accession>A0AAD7RDG2</accession>
<comment type="caution">
    <text evidence="2">The sequence shown here is derived from an EMBL/GenBank/DDBJ whole genome shotgun (WGS) entry which is preliminary data.</text>
</comment>
<protein>
    <submittedName>
        <fullName evidence="2">Uncharacterized protein</fullName>
    </submittedName>
</protein>
<organism evidence="2 3">
    <name type="scientific">Aldrovandia affinis</name>
    <dbReference type="NCBI Taxonomy" id="143900"/>
    <lineage>
        <taxon>Eukaryota</taxon>
        <taxon>Metazoa</taxon>
        <taxon>Chordata</taxon>
        <taxon>Craniata</taxon>
        <taxon>Vertebrata</taxon>
        <taxon>Euteleostomi</taxon>
        <taxon>Actinopterygii</taxon>
        <taxon>Neopterygii</taxon>
        <taxon>Teleostei</taxon>
        <taxon>Notacanthiformes</taxon>
        <taxon>Halosauridae</taxon>
        <taxon>Aldrovandia</taxon>
    </lineage>
</organism>